<protein>
    <submittedName>
        <fullName evidence="2">Uncharacterized protein</fullName>
    </submittedName>
</protein>
<dbReference type="Proteomes" id="UP000198280">
    <property type="component" value="Unassembled WGS sequence"/>
</dbReference>
<evidence type="ECO:0000256" key="1">
    <source>
        <dbReference type="SAM" id="Phobius"/>
    </source>
</evidence>
<reference evidence="2 3" key="1">
    <citation type="submission" date="2017-06" db="EMBL/GenBank/DDBJ databases">
        <authorList>
            <person name="Kim H.J."/>
            <person name="Triplett B.A."/>
        </authorList>
    </citation>
    <scope>NUCLEOTIDE SEQUENCE [LARGE SCALE GENOMIC DNA]</scope>
    <source>
        <strain evidence="2 3">CGMCC 4.1858</strain>
    </source>
</reference>
<dbReference type="AlphaFoldDB" id="A0A239LV84"/>
<dbReference type="PROSITE" id="PS51257">
    <property type="entry name" value="PROKAR_LIPOPROTEIN"/>
    <property type="match status" value="1"/>
</dbReference>
<name>A0A239LV84_9ACTN</name>
<keyword evidence="1" id="KW-0472">Membrane</keyword>
<organism evidence="2 3">
    <name type="scientific">Actinacidiphila glaucinigra</name>
    <dbReference type="NCBI Taxonomy" id="235986"/>
    <lineage>
        <taxon>Bacteria</taxon>
        <taxon>Bacillati</taxon>
        <taxon>Actinomycetota</taxon>
        <taxon>Actinomycetes</taxon>
        <taxon>Kitasatosporales</taxon>
        <taxon>Streptomycetaceae</taxon>
        <taxon>Actinacidiphila</taxon>
    </lineage>
</organism>
<keyword evidence="1" id="KW-1133">Transmembrane helix</keyword>
<gene>
    <name evidence="2" type="ORF">SAMN05216252_12178</name>
</gene>
<keyword evidence="3" id="KW-1185">Reference proteome</keyword>
<dbReference type="EMBL" id="FZOF01000021">
    <property type="protein sequence ID" value="SNT33872.1"/>
    <property type="molecule type" value="Genomic_DNA"/>
</dbReference>
<accession>A0A239LV84</accession>
<keyword evidence="1" id="KW-0812">Transmembrane</keyword>
<evidence type="ECO:0000313" key="2">
    <source>
        <dbReference type="EMBL" id="SNT33872.1"/>
    </source>
</evidence>
<feature type="transmembrane region" description="Helical" evidence="1">
    <location>
        <begin position="21"/>
        <end position="42"/>
    </location>
</feature>
<sequence length="43" mass="4189">MLSSRHPRPPRANDCSSRDGLGVVTAGGAAAAACSIFASTAAS</sequence>
<evidence type="ECO:0000313" key="3">
    <source>
        <dbReference type="Proteomes" id="UP000198280"/>
    </source>
</evidence>
<proteinExistence type="predicted"/>